<feature type="compositionally biased region" description="Basic and acidic residues" evidence="1">
    <location>
        <begin position="151"/>
        <end position="161"/>
    </location>
</feature>
<dbReference type="HOGENOM" id="CLU_514816_0_0_1"/>
<feature type="region of interest" description="Disordered" evidence="1">
    <location>
        <begin position="1"/>
        <end position="104"/>
    </location>
</feature>
<feature type="non-terminal residue" evidence="2">
    <location>
        <position position="434"/>
    </location>
</feature>
<feature type="region of interest" description="Disordered" evidence="1">
    <location>
        <begin position="385"/>
        <end position="434"/>
    </location>
</feature>
<organism evidence="2 3">
    <name type="scientific">Exophiala aquamarina CBS 119918</name>
    <dbReference type="NCBI Taxonomy" id="1182545"/>
    <lineage>
        <taxon>Eukaryota</taxon>
        <taxon>Fungi</taxon>
        <taxon>Dikarya</taxon>
        <taxon>Ascomycota</taxon>
        <taxon>Pezizomycotina</taxon>
        <taxon>Eurotiomycetes</taxon>
        <taxon>Chaetothyriomycetidae</taxon>
        <taxon>Chaetothyriales</taxon>
        <taxon>Herpotrichiellaceae</taxon>
        <taxon>Exophiala</taxon>
    </lineage>
</organism>
<dbReference type="GeneID" id="25278798"/>
<reference evidence="2 3" key="1">
    <citation type="submission" date="2013-03" db="EMBL/GenBank/DDBJ databases">
        <title>The Genome Sequence of Exophiala aquamarina CBS 119918.</title>
        <authorList>
            <consortium name="The Broad Institute Genomics Platform"/>
            <person name="Cuomo C."/>
            <person name="de Hoog S."/>
            <person name="Gorbushina A."/>
            <person name="Walker B."/>
            <person name="Young S.K."/>
            <person name="Zeng Q."/>
            <person name="Gargeya S."/>
            <person name="Fitzgerald M."/>
            <person name="Haas B."/>
            <person name="Abouelleil A."/>
            <person name="Allen A.W."/>
            <person name="Alvarado L."/>
            <person name="Arachchi H.M."/>
            <person name="Berlin A.M."/>
            <person name="Chapman S.B."/>
            <person name="Gainer-Dewar J."/>
            <person name="Goldberg J."/>
            <person name="Griggs A."/>
            <person name="Gujja S."/>
            <person name="Hansen M."/>
            <person name="Howarth C."/>
            <person name="Imamovic A."/>
            <person name="Ireland A."/>
            <person name="Larimer J."/>
            <person name="McCowan C."/>
            <person name="Murphy C."/>
            <person name="Pearson M."/>
            <person name="Poon T.W."/>
            <person name="Priest M."/>
            <person name="Roberts A."/>
            <person name="Saif S."/>
            <person name="Shea T."/>
            <person name="Sisk P."/>
            <person name="Sykes S."/>
            <person name="Wortman J."/>
            <person name="Nusbaum C."/>
            <person name="Birren B."/>
        </authorList>
    </citation>
    <scope>NUCLEOTIDE SEQUENCE [LARGE SCALE GENOMIC DNA]</scope>
    <source>
        <strain evidence="2 3">CBS 119918</strain>
    </source>
</reference>
<sequence>MTISFHSASQTSSTECLLPREPLLSPPSSHHSSKDVPFKAEEGNRVSLNMRRKRRSSHDASRQLWQQAFNGSEQDVRDKSQRRRKKQKRSVRRSSMQRSVSLPLLQPRLTHGTIELLSHAGSKRRPRRWTVSSKAPSTRGLASILPADPGEQTRRLSEESLRQSPAMITLRRATTSTGPRRMSLTSFPPPQFGRYSNGFLSSFLNSIMPKEPGDSNQQPSFSRVSTESHRLRSALIRNTEAQPCVSTTAPVVCTELIMMGVQGSNSSGILKCDPQRRCSTRFVSDDNVYEILWEEDASSTSSEGLTIPKIDQCSSDERRISSAVDELQSQLSRASTRRNSVQVAVAGSRREAHDDENQSQALLKRLANSQVSRFIGGKLLQDLPGTKASRAEQWKSCVSQGHEDGVRERQLSQSGDNNGNQVDFFPPVRGRADT</sequence>
<dbReference type="VEuPathDB" id="FungiDB:A1O9_03864"/>
<feature type="compositionally biased region" description="Low complexity" evidence="1">
    <location>
        <begin position="17"/>
        <end position="30"/>
    </location>
</feature>
<feature type="compositionally biased region" description="Polar residues" evidence="1">
    <location>
        <begin position="63"/>
        <end position="73"/>
    </location>
</feature>
<dbReference type="RefSeq" id="XP_013261611.1">
    <property type="nucleotide sequence ID" value="XM_013406157.1"/>
</dbReference>
<keyword evidence="3" id="KW-1185">Reference proteome</keyword>
<protein>
    <submittedName>
        <fullName evidence="2">Uncharacterized protein</fullName>
    </submittedName>
</protein>
<dbReference type="Proteomes" id="UP000027920">
    <property type="component" value="Unassembled WGS sequence"/>
</dbReference>
<feature type="compositionally biased region" description="Basic and acidic residues" evidence="1">
    <location>
        <begin position="32"/>
        <end position="44"/>
    </location>
</feature>
<evidence type="ECO:0000313" key="3">
    <source>
        <dbReference type="Proteomes" id="UP000027920"/>
    </source>
</evidence>
<dbReference type="AlphaFoldDB" id="A0A072PGN0"/>
<dbReference type="OrthoDB" id="4158853at2759"/>
<accession>A0A072PGN0</accession>
<name>A0A072PGN0_9EURO</name>
<proteinExistence type="predicted"/>
<evidence type="ECO:0000313" key="2">
    <source>
        <dbReference type="EMBL" id="KEF59021.1"/>
    </source>
</evidence>
<comment type="caution">
    <text evidence="2">The sequence shown here is derived from an EMBL/GenBank/DDBJ whole genome shotgun (WGS) entry which is preliminary data.</text>
</comment>
<feature type="compositionally biased region" description="Polar residues" evidence="1">
    <location>
        <begin position="411"/>
        <end position="421"/>
    </location>
</feature>
<feature type="compositionally biased region" description="Basic residues" evidence="1">
    <location>
        <begin position="80"/>
        <end position="92"/>
    </location>
</feature>
<evidence type="ECO:0000256" key="1">
    <source>
        <dbReference type="SAM" id="MobiDB-lite"/>
    </source>
</evidence>
<gene>
    <name evidence="2" type="ORF">A1O9_03864</name>
</gene>
<feature type="compositionally biased region" description="Basic and acidic residues" evidence="1">
    <location>
        <begin position="401"/>
        <end position="410"/>
    </location>
</feature>
<dbReference type="EMBL" id="AMGV01000003">
    <property type="protein sequence ID" value="KEF59021.1"/>
    <property type="molecule type" value="Genomic_DNA"/>
</dbReference>
<feature type="compositionally biased region" description="Polar residues" evidence="1">
    <location>
        <begin position="1"/>
        <end position="15"/>
    </location>
</feature>
<feature type="region of interest" description="Disordered" evidence="1">
    <location>
        <begin position="118"/>
        <end position="162"/>
    </location>
</feature>